<dbReference type="AlphaFoldDB" id="A0A221WB76"/>
<dbReference type="RefSeq" id="WP_093943655.1">
    <property type="nucleotide sequence ID" value="NZ_CP022521.1"/>
</dbReference>
<accession>A0A221WB76</accession>
<sequence length="103" mass="11163">MSDNYQTTLDEMSSIGGQIEGEAESIDEQATALAQSVLGPSDFGGEKYHSYGENYAAGIDDKLVKAVQEYARQARALAENVTQSYRTYSALEDEEAARMQGLG</sequence>
<protein>
    <submittedName>
        <fullName evidence="1">Uncharacterized protein</fullName>
    </submittedName>
</protein>
<organism evidence="1 2">
    <name type="scientific">Actinoalloteichus hoggarensis</name>
    <dbReference type="NCBI Taxonomy" id="1470176"/>
    <lineage>
        <taxon>Bacteria</taxon>
        <taxon>Bacillati</taxon>
        <taxon>Actinomycetota</taxon>
        <taxon>Actinomycetes</taxon>
        <taxon>Pseudonocardiales</taxon>
        <taxon>Pseudonocardiaceae</taxon>
        <taxon>Actinoalloteichus</taxon>
    </lineage>
</organism>
<evidence type="ECO:0000313" key="2">
    <source>
        <dbReference type="Proteomes" id="UP000204221"/>
    </source>
</evidence>
<name>A0A221WB76_9PSEU</name>
<gene>
    <name evidence="1" type="ORF">AHOG_25820</name>
</gene>
<dbReference type="KEGG" id="ahg:AHOG_25820"/>
<dbReference type="EMBL" id="CP022521">
    <property type="protein sequence ID" value="ASO22769.1"/>
    <property type="molecule type" value="Genomic_DNA"/>
</dbReference>
<keyword evidence="2" id="KW-1185">Reference proteome</keyword>
<evidence type="ECO:0000313" key="1">
    <source>
        <dbReference type="EMBL" id="ASO22769.1"/>
    </source>
</evidence>
<reference evidence="1 2" key="1">
    <citation type="submission" date="2017-07" db="EMBL/GenBank/DDBJ databases">
        <title>Complete genome sequence of Actinoalloteichus hoggarensis DSM 45943, type strain of Actinoalloteichus hoggarensis.</title>
        <authorList>
            <person name="Ruckert C."/>
            <person name="Nouioui I."/>
            <person name="Willmese J."/>
            <person name="van Wezel G."/>
            <person name="Klenk H.-P."/>
            <person name="Kalinowski J."/>
            <person name="Zotchev S.B."/>
        </authorList>
    </citation>
    <scope>NUCLEOTIDE SEQUENCE [LARGE SCALE GENOMIC DNA]</scope>
    <source>
        <strain evidence="1 2">DSM 45943</strain>
    </source>
</reference>
<proteinExistence type="predicted"/>
<dbReference type="OrthoDB" id="3695592at2"/>
<dbReference type="Proteomes" id="UP000204221">
    <property type="component" value="Chromosome"/>
</dbReference>